<keyword evidence="1" id="KW-0812">Transmembrane</keyword>
<comment type="caution">
    <text evidence="2">The sequence shown here is derived from an EMBL/GenBank/DDBJ whole genome shotgun (WGS) entry which is preliminary data.</text>
</comment>
<reference evidence="2" key="1">
    <citation type="submission" date="2020-09" db="EMBL/GenBank/DDBJ databases">
        <authorList>
            <person name="Kikuchi T."/>
        </authorList>
    </citation>
    <scope>NUCLEOTIDE SEQUENCE</scope>
    <source>
        <strain evidence="2">SH1</strain>
    </source>
</reference>
<feature type="transmembrane region" description="Helical" evidence="1">
    <location>
        <begin position="128"/>
        <end position="147"/>
    </location>
</feature>
<organism evidence="2 3">
    <name type="scientific">Bursaphelenchus okinawaensis</name>
    <dbReference type="NCBI Taxonomy" id="465554"/>
    <lineage>
        <taxon>Eukaryota</taxon>
        <taxon>Metazoa</taxon>
        <taxon>Ecdysozoa</taxon>
        <taxon>Nematoda</taxon>
        <taxon>Chromadorea</taxon>
        <taxon>Rhabditida</taxon>
        <taxon>Tylenchina</taxon>
        <taxon>Tylenchomorpha</taxon>
        <taxon>Aphelenchoidea</taxon>
        <taxon>Aphelenchoididae</taxon>
        <taxon>Bursaphelenchus</taxon>
    </lineage>
</organism>
<gene>
    <name evidence="2" type="ORF">BOKJ2_LOCUS13727</name>
</gene>
<accession>A0A811LRJ8</accession>
<feature type="transmembrane region" description="Helical" evidence="1">
    <location>
        <begin position="12"/>
        <end position="35"/>
    </location>
</feature>
<keyword evidence="1" id="KW-1133">Transmembrane helix</keyword>
<feature type="transmembrane region" description="Helical" evidence="1">
    <location>
        <begin position="174"/>
        <end position="196"/>
    </location>
</feature>
<dbReference type="Proteomes" id="UP000614601">
    <property type="component" value="Unassembled WGS sequence"/>
</dbReference>
<dbReference type="Proteomes" id="UP000783686">
    <property type="component" value="Unassembled WGS sequence"/>
</dbReference>
<dbReference type="AlphaFoldDB" id="A0A811LRJ8"/>
<keyword evidence="1" id="KW-0472">Membrane</keyword>
<proteinExistence type="predicted"/>
<evidence type="ECO:0000256" key="1">
    <source>
        <dbReference type="SAM" id="Phobius"/>
    </source>
</evidence>
<protein>
    <submittedName>
        <fullName evidence="2">Uncharacterized protein</fullName>
    </submittedName>
</protein>
<dbReference type="OrthoDB" id="10284863at2759"/>
<sequence length="294" mass="33178">MSSYLPNLVLIQYVLCLLIANVGLLMLARVLWAVFVRKSETRLNLHLTLHCAGWMLFMVSSLPLVMYTLSFWKGRATLYHSNWMFWTGVFNMCTSSVISVMLFFVLLDRCLQAGFPESYNYKYKNGGLTVCIICTIVAWCIVFFIMLSEGPFPKMTHCLSFGCMLTNEGGRAQFLVRIIFGFMNLACLLAFMLLVVRSDQKRGQQYAGAEITNVLTRNLVIADLCTNFILSVITFSVDQWTTIELSDYLGAFVMSISSADGLITAIVYTRTLSMTGGLRDKIKSVVNSTRDELF</sequence>
<feature type="transmembrane region" description="Helical" evidence="1">
    <location>
        <begin position="83"/>
        <end position="107"/>
    </location>
</feature>
<dbReference type="EMBL" id="CAJFDH010000006">
    <property type="protein sequence ID" value="CAD5229668.1"/>
    <property type="molecule type" value="Genomic_DNA"/>
</dbReference>
<keyword evidence="3" id="KW-1185">Reference proteome</keyword>
<feature type="transmembrane region" description="Helical" evidence="1">
    <location>
        <begin position="249"/>
        <end position="269"/>
    </location>
</feature>
<name>A0A811LRJ8_9BILA</name>
<evidence type="ECO:0000313" key="3">
    <source>
        <dbReference type="Proteomes" id="UP000614601"/>
    </source>
</evidence>
<evidence type="ECO:0000313" key="2">
    <source>
        <dbReference type="EMBL" id="CAD5229668.1"/>
    </source>
</evidence>
<dbReference type="EMBL" id="CAJFCW020000006">
    <property type="protein sequence ID" value="CAG9127169.1"/>
    <property type="molecule type" value="Genomic_DNA"/>
</dbReference>
<feature type="transmembrane region" description="Helical" evidence="1">
    <location>
        <begin position="47"/>
        <end position="71"/>
    </location>
</feature>
<feature type="transmembrane region" description="Helical" evidence="1">
    <location>
        <begin position="217"/>
        <end position="237"/>
    </location>
</feature>